<dbReference type="RefSeq" id="WP_407327280.1">
    <property type="nucleotide sequence ID" value="NZ_CP136865.1"/>
</dbReference>
<dbReference type="Pfam" id="PF05437">
    <property type="entry name" value="AzlD"/>
    <property type="match status" value="1"/>
</dbReference>
<proteinExistence type="predicted"/>
<keyword evidence="1" id="KW-0812">Transmembrane</keyword>
<accession>A0ABZ0IEZ6</accession>
<dbReference type="InterPro" id="IPR008407">
    <property type="entry name" value="Brnchd-chn_aa_trnsp_AzlD"/>
</dbReference>
<reference evidence="2 3" key="1">
    <citation type="submission" date="2023-10" db="EMBL/GenBank/DDBJ databases">
        <title>Two novel species belonging to the OM43/NOR5 clade.</title>
        <authorList>
            <person name="Park M."/>
        </authorList>
    </citation>
    <scope>NUCLEOTIDE SEQUENCE [LARGE SCALE GENOMIC DNA]</scope>
    <source>
        <strain evidence="2 3">IMCC45268</strain>
    </source>
</reference>
<feature type="transmembrane region" description="Helical" evidence="1">
    <location>
        <begin position="85"/>
        <end position="102"/>
    </location>
</feature>
<dbReference type="Proteomes" id="UP001626549">
    <property type="component" value="Chromosome"/>
</dbReference>
<dbReference type="EMBL" id="CP136865">
    <property type="protein sequence ID" value="WOJ96601.1"/>
    <property type="molecule type" value="Genomic_DNA"/>
</dbReference>
<evidence type="ECO:0000313" key="2">
    <source>
        <dbReference type="EMBL" id="WOJ96601.1"/>
    </source>
</evidence>
<organism evidence="2 3">
    <name type="scientific">Congregibacter brevis</name>
    <dbReference type="NCBI Taxonomy" id="3081201"/>
    <lineage>
        <taxon>Bacteria</taxon>
        <taxon>Pseudomonadati</taxon>
        <taxon>Pseudomonadota</taxon>
        <taxon>Gammaproteobacteria</taxon>
        <taxon>Cellvibrionales</taxon>
        <taxon>Halieaceae</taxon>
        <taxon>Congregibacter</taxon>
    </lineage>
</organism>
<evidence type="ECO:0000313" key="3">
    <source>
        <dbReference type="Proteomes" id="UP001626549"/>
    </source>
</evidence>
<evidence type="ECO:0000256" key="1">
    <source>
        <dbReference type="SAM" id="Phobius"/>
    </source>
</evidence>
<gene>
    <name evidence="2" type="ORF">R0137_15320</name>
</gene>
<sequence length="104" mass="10973">MSQFLAILLAGIGTYLSRAIFVVALAEVRFPPLALRALEYVAPAVMGALIVSMLTSSEGEVLIAAPELAGLSSAALVAWKTRNHIVTLLTGMAVFWTVAAFLNL</sequence>
<protein>
    <submittedName>
        <fullName evidence="2">AzlD domain-containing protein</fullName>
    </submittedName>
</protein>
<name>A0ABZ0IEZ6_9GAMM</name>
<keyword evidence="3" id="KW-1185">Reference proteome</keyword>
<keyword evidence="1" id="KW-1133">Transmembrane helix</keyword>
<keyword evidence="1" id="KW-0472">Membrane</keyword>
<feature type="transmembrane region" description="Helical" evidence="1">
    <location>
        <begin position="35"/>
        <end position="54"/>
    </location>
</feature>